<keyword evidence="1" id="KW-0472">Membrane</keyword>
<reference evidence="2 3" key="1">
    <citation type="journal article" date="2016" name="ISME J.">
        <title>Chasing the elusive Euryarchaeota class WSA2: genomes reveal a uniquely fastidious methyl-reducing methanogen.</title>
        <authorList>
            <person name="Nobu M.K."/>
            <person name="Narihiro T."/>
            <person name="Kuroda K."/>
            <person name="Mei R."/>
            <person name="Liu W.T."/>
        </authorList>
    </citation>
    <scope>NUCLEOTIDE SEQUENCE [LARGE SCALE GENOMIC DNA]</scope>
    <source>
        <strain evidence="2">U1lsi0528_Bin055</strain>
    </source>
</reference>
<organism evidence="2 3">
    <name type="scientific">Candidatus Methanofastidiosum methylothiophilum</name>
    <dbReference type="NCBI Taxonomy" id="1705564"/>
    <lineage>
        <taxon>Archaea</taxon>
        <taxon>Methanobacteriati</taxon>
        <taxon>Methanobacteriota</taxon>
        <taxon>Stenosarchaea group</taxon>
        <taxon>Candidatus Methanofastidiosia</taxon>
        <taxon>Candidatus Methanofastidiosales</taxon>
        <taxon>Candidatus Methanofastidiosaceae</taxon>
        <taxon>Candidatus Methanofastidiosum</taxon>
    </lineage>
</organism>
<evidence type="ECO:0000313" key="2">
    <source>
        <dbReference type="EMBL" id="KYC51331.1"/>
    </source>
</evidence>
<evidence type="ECO:0000256" key="1">
    <source>
        <dbReference type="SAM" id="Phobius"/>
    </source>
</evidence>
<dbReference type="AlphaFoldDB" id="A0A150J285"/>
<evidence type="ECO:0000313" key="3">
    <source>
        <dbReference type="Proteomes" id="UP000075398"/>
    </source>
</evidence>
<proteinExistence type="predicted"/>
<dbReference type="EMBL" id="LNGC01000061">
    <property type="protein sequence ID" value="KYC51331.1"/>
    <property type="molecule type" value="Genomic_DNA"/>
</dbReference>
<protein>
    <submittedName>
        <fullName evidence="2">Uncharacterized protein</fullName>
    </submittedName>
</protein>
<gene>
    <name evidence="2" type="ORF">AMQ22_01333</name>
</gene>
<dbReference type="Proteomes" id="UP000075398">
    <property type="component" value="Unassembled WGS sequence"/>
</dbReference>
<sequence length="46" mass="5225">MAVRLDDKEIETDKISFEEEEERGYIIGGLTVIGILVILLHLLKVI</sequence>
<comment type="caution">
    <text evidence="2">The sequence shown here is derived from an EMBL/GenBank/DDBJ whole genome shotgun (WGS) entry which is preliminary data.</text>
</comment>
<accession>A0A150J285</accession>
<keyword evidence="1" id="KW-1133">Transmembrane helix</keyword>
<feature type="transmembrane region" description="Helical" evidence="1">
    <location>
        <begin position="24"/>
        <end position="43"/>
    </location>
</feature>
<keyword evidence="1" id="KW-0812">Transmembrane</keyword>
<name>A0A150J285_9EURY</name>